<dbReference type="InterPro" id="IPR001128">
    <property type="entry name" value="Cyt_P450"/>
</dbReference>
<dbReference type="Gene3D" id="1.10.630.10">
    <property type="entry name" value="Cytochrome P450"/>
    <property type="match status" value="1"/>
</dbReference>
<dbReference type="GO" id="GO:0004497">
    <property type="term" value="F:monooxygenase activity"/>
    <property type="evidence" value="ECO:0007669"/>
    <property type="project" value="UniProtKB-KW"/>
</dbReference>
<dbReference type="PRINTS" id="PR00465">
    <property type="entry name" value="EP450IV"/>
</dbReference>
<evidence type="ECO:0000256" key="3">
    <source>
        <dbReference type="ARBA" id="ARBA00022617"/>
    </source>
</evidence>
<keyword evidence="5" id="KW-0560">Oxidoreductase</keyword>
<dbReference type="Proteomes" id="UP001283341">
    <property type="component" value="Unassembled WGS sequence"/>
</dbReference>
<keyword evidence="9" id="KW-1133">Transmembrane helix</keyword>
<evidence type="ECO:0000256" key="8">
    <source>
        <dbReference type="PIRSR" id="PIRSR602403-1"/>
    </source>
</evidence>
<dbReference type="CDD" id="cd11041">
    <property type="entry name" value="CYP503A1-like"/>
    <property type="match status" value="1"/>
</dbReference>
<feature type="transmembrane region" description="Helical" evidence="9">
    <location>
        <begin position="30"/>
        <end position="48"/>
    </location>
</feature>
<comment type="similarity">
    <text evidence="2">Belongs to the cytochrome P450 family.</text>
</comment>
<feature type="binding site" description="axial binding residue" evidence="8">
    <location>
        <position position="468"/>
    </location>
    <ligand>
        <name>heme</name>
        <dbReference type="ChEBI" id="CHEBI:30413"/>
    </ligand>
    <ligandPart>
        <name>Fe</name>
        <dbReference type="ChEBI" id="CHEBI:18248"/>
    </ligandPart>
</feature>
<dbReference type="GO" id="GO:0016705">
    <property type="term" value="F:oxidoreductase activity, acting on paired donors, with incorporation or reduction of molecular oxygen"/>
    <property type="evidence" value="ECO:0007669"/>
    <property type="project" value="InterPro"/>
</dbReference>
<keyword evidence="11" id="KW-1185">Reference proteome</keyword>
<name>A0AAE0M134_9PEZI</name>
<evidence type="ECO:0000256" key="2">
    <source>
        <dbReference type="ARBA" id="ARBA00010617"/>
    </source>
</evidence>
<evidence type="ECO:0000313" key="10">
    <source>
        <dbReference type="EMBL" id="KAK3314239.1"/>
    </source>
</evidence>
<dbReference type="SUPFAM" id="SSF48264">
    <property type="entry name" value="Cytochrome P450"/>
    <property type="match status" value="1"/>
</dbReference>
<evidence type="ECO:0000256" key="4">
    <source>
        <dbReference type="ARBA" id="ARBA00022723"/>
    </source>
</evidence>
<dbReference type="InterPro" id="IPR002403">
    <property type="entry name" value="Cyt_P450_E_grp-IV"/>
</dbReference>
<dbReference type="AlphaFoldDB" id="A0AAE0M134"/>
<reference evidence="10" key="2">
    <citation type="submission" date="2023-06" db="EMBL/GenBank/DDBJ databases">
        <authorList>
            <consortium name="Lawrence Berkeley National Laboratory"/>
            <person name="Haridas S."/>
            <person name="Hensen N."/>
            <person name="Bonometti L."/>
            <person name="Westerberg I."/>
            <person name="Brannstrom I.O."/>
            <person name="Guillou S."/>
            <person name="Cros-Aarteil S."/>
            <person name="Calhoun S."/>
            <person name="Kuo A."/>
            <person name="Mondo S."/>
            <person name="Pangilinan J."/>
            <person name="Riley R."/>
            <person name="Labutti K."/>
            <person name="Andreopoulos B."/>
            <person name="Lipzen A."/>
            <person name="Chen C."/>
            <person name="Yanf M."/>
            <person name="Daum C."/>
            <person name="Ng V."/>
            <person name="Clum A."/>
            <person name="Steindorff A."/>
            <person name="Ohm R."/>
            <person name="Martin F."/>
            <person name="Silar P."/>
            <person name="Natvig D."/>
            <person name="Lalanne C."/>
            <person name="Gautier V."/>
            <person name="Ament-Velasquez S.L."/>
            <person name="Kruys A."/>
            <person name="Hutchinson M.I."/>
            <person name="Powell A.J."/>
            <person name="Barry K."/>
            <person name="Miller A.N."/>
            <person name="Grigoriev I.V."/>
            <person name="Debuchy R."/>
            <person name="Gladieux P."/>
            <person name="Thoren M.H."/>
            <person name="Johannesson H."/>
        </authorList>
    </citation>
    <scope>NUCLEOTIDE SEQUENCE</scope>
    <source>
        <strain evidence="10">CBS 118394</strain>
    </source>
</reference>
<evidence type="ECO:0000256" key="9">
    <source>
        <dbReference type="SAM" id="Phobius"/>
    </source>
</evidence>
<evidence type="ECO:0000256" key="5">
    <source>
        <dbReference type="ARBA" id="ARBA00023002"/>
    </source>
</evidence>
<sequence>MASSVQLDLVWLRIQILGCLNTSKICQSTVALALLALILVPVIASFLFRDKGSGVPVVNPLRLFQLETQKRVEFIRDGIDLLRVGRRRFPGKPFLLLTNLGSITILPPGRAKEVKSLPEALSYRKKFNDLFPFFYPAGFGPLAIIDHPSELLQKVVTKHLTKRLNTVTGALAVESSFAASKALGEQTDWFEVPVYQTILDMVARVSSRVFLGSELCRDENWLDLTKNFTVAMHRGELTLRLFPRLVRPFVYLLDGSCRKSRQAYYRAYKIVEPLLTQRRKERQDRAARAEGVAYNDAIEWAEMEAAGASYDATDLQLILSFAGIHTTSDLLSTTMLQLAADPENIRTLRREMMEVLPAKGWKKTSLTQLKLLDSAIKEAQRVKPVQMITMLRKATADTELEGGIVIRKGDLVSVDSSDFHNPALYKNPEAYNMHRFADMRSQPGGEHRAQLVSTVPEHLAFGYGKNACPGRFFAANEIKMALCHLLMKYDWELAPGTTLEPVWFGTDPIVNPQAKLLCRRRKEEFDLDALEADDGIE</sequence>
<reference evidence="10" key="1">
    <citation type="journal article" date="2023" name="Mol. Phylogenet. Evol.">
        <title>Genome-scale phylogeny and comparative genomics of the fungal order Sordariales.</title>
        <authorList>
            <person name="Hensen N."/>
            <person name="Bonometti L."/>
            <person name="Westerberg I."/>
            <person name="Brannstrom I.O."/>
            <person name="Guillou S."/>
            <person name="Cros-Aarteil S."/>
            <person name="Calhoun S."/>
            <person name="Haridas S."/>
            <person name="Kuo A."/>
            <person name="Mondo S."/>
            <person name="Pangilinan J."/>
            <person name="Riley R."/>
            <person name="LaButti K."/>
            <person name="Andreopoulos B."/>
            <person name="Lipzen A."/>
            <person name="Chen C."/>
            <person name="Yan M."/>
            <person name="Daum C."/>
            <person name="Ng V."/>
            <person name="Clum A."/>
            <person name="Steindorff A."/>
            <person name="Ohm R.A."/>
            <person name="Martin F."/>
            <person name="Silar P."/>
            <person name="Natvig D.O."/>
            <person name="Lalanne C."/>
            <person name="Gautier V."/>
            <person name="Ament-Velasquez S.L."/>
            <person name="Kruys A."/>
            <person name="Hutchinson M.I."/>
            <person name="Powell A.J."/>
            <person name="Barry K."/>
            <person name="Miller A.N."/>
            <person name="Grigoriev I.V."/>
            <person name="Debuchy R."/>
            <person name="Gladieux P."/>
            <person name="Hiltunen Thoren M."/>
            <person name="Johannesson H."/>
        </authorList>
    </citation>
    <scope>NUCLEOTIDE SEQUENCE</scope>
    <source>
        <strain evidence="10">CBS 118394</strain>
    </source>
</reference>
<evidence type="ECO:0000256" key="7">
    <source>
        <dbReference type="ARBA" id="ARBA00023033"/>
    </source>
</evidence>
<dbReference type="InterPro" id="IPR036396">
    <property type="entry name" value="Cyt_P450_sf"/>
</dbReference>
<accession>A0AAE0M134</accession>
<dbReference type="PANTHER" id="PTHR46206">
    <property type="entry name" value="CYTOCHROME P450"/>
    <property type="match status" value="1"/>
</dbReference>
<comment type="cofactor">
    <cofactor evidence="1 8">
        <name>heme</name>
        <dbReference type="ChEBI" id="CHEBI:30413"/>
    </cofactor>
</comment>
<dbReference type="GO" id="GO:0020037">
    <property type="term" value="F:heme binding"/>
    <property type="evidence" value="ECO:0007669"/>
    <property type="project" value="InterPro"/>
</dbReference>
<keyword evidence="4 8" id="KW-0479">Metal-binding</keyword>
<keyword evidence="7" id="KW-0503">Monooxygenase</keyword>
<keyword evidence="3 8" id="KW-0349">Heme</keyword>
<dbReference type="EMBL" id="JAUEDM010000007">
    <property type="protein sequence ID" value="KAK3314239.1"/>
    <property type="molecule type" value="Genomic_DNA"/>
</dbReference>
<comment type="caution">
    <text evidence="10">The sequence shown here is derived from an EMBL/GenBank/DDBJ whole genome shotgun (WGS) entry which is preliminary data.</text>
</comment>
<evidence type="ECO:0000256" key="6">
    <source>
        <dbReference type="ARBA" id="ARBA00023004"/>
    </source>
</evidence>
<protein>
    <submittedName>
        <fullName evidence="10">Ent-kaurene oxidase</fullName>
    </submittedName>
</protein>
<evidence type="ECO:0000256" key="1">
    <source>
        <dbReference type="ARBA" id="ARBA00001971"/>
    </source>
</evidence>
<keyword evidence="9" id="KW-0812">Transmembrane</keyword>
<keyword evidence="9" id="KW-0472">Membrane</keyword>
<dbReference type="PRINTS" id="PR00385">
    <property type="entry name" value="P450"/>
</dbReference>
<proteinExistence type="inferred from homology"/>
<gene>
    <name evidence="10" type="ORF">B0H66DRAFT_607466</name>
</gene>
<dbReference type="Pfam" id="PF00067">
    <property type="entry name" value="p450"/>
    <property type="match status" value="1"/>
</dbReference>
<keyword evidence="6 8" id="KW-0408">Iron</keyword>
<dbReference type="GO" id="GO:0005506">
    <property type="term" value="F:iron ion binding"/>
    <property type="evidence" value="ECO:0007669"/>
    <property type="project" value="InterPro"/>
</dbReference>
<evidence type="ECO:0000313" key="11">
    <source>
        <dbReference type="Proteomes" id="UP001283341"/>
    </source>
</evidence>
<organism evidence="10 11">
    <name type="scientific">Apodospora peruviana</name>
    <dbReference type="NCBI Taxonomy" id="516989"/>
    <lineage>
        <taxon>Eukaryota</taxon>
        <taxon>Fungi</taxon>
        <taxon>Dikarya</taxon>
        <taxon>Ascomycota</taxon>
        <taxon>Pezizomycotina</taxon>
        <taxon>Sordariomycetes</taxon>
        <taxon>Sordariomycetidae</taxon>
        <taxon>Sordariales</taxon>
        <taxon>Lasiosphaeriaceae</taxon>
        <taxon>Apodospora</taxon>
    </lineage>
</organism>
<dbReference type="PANTHER" id="PTHR46206:SF2">
    <property type="entry name" value="CYTOCHROME P450 MONOOXYGENASE AUSG-RELATED"/>
    <property type="match status" value="1"/>
</dbReference>